<dbReference type="InterPro" id="IPR001128">
    <property type="entry name" value="Cyt_P450"/>
</dbReference>
<dbReference type="GO" id="GO:0016125">
    <property type="term" value="P:sterol metabolic process"/>
    <property type="evidence" value="ECO:0007669"/>
    <property type="project" value="TreeGrafter"/>
</dbReference>
<organism evidence="3 4">
    <name type="scientific">Acorus calamus</name>
    <name type="common">Sweet flag</name>
    <dbReference type="NCBI Taxonomy" id="4465"/>
    <lineage>
        <taxon>Eukaryota</taxon>
        <taxon>Viridiplantae</taxon>
        <taxon>Streptophyta</taxon>
        <taxon>Embryophyta</taxon>
        <taxon>Tracheophyta</taxon>
        <taxon>Spermatophyta</taxon>
        <taxon>Magnoliopsida</taxon>
        <taxon>Liliopsida</taxon>
        <taxon>Acoraceae</taxon>
        <taxon>Acorus</taxon>
    </lineage>
</organism>
<dbReference type="EMBL" id="JAUJYO010000011">
    <property type="protein sequence ID" value="KAK1303748.1"/>
    <property type="molecule type" value="Genomic_DNA"/>
</dbReference>
<dbReference type="PANTHER" id="PTHR24286">
    <property type="entry name" value="CYTOCHROME P450 26"/>
    <property type="match status" value="1"/>
</dbReference>
<gene>
    <name evidence="3" type="primary">CYP87A3</name>
    <name evidence="3" type="ORF">QJS10_CPB11g00740</name>
</gene>
<dbReference type="Proteomes" id="UP001180020">
    <property type="component" value="Unassembled WGS sequence"/>
</dbReference>
<dbReference type="Gene3D" id="1.10.630.10">
    <property type="entry name" value="Cytochrome P450"/>
    <property type="match status" value="1"/>
</dbReference>
<dbReference type="GO" id="GO:0010268">
    <property type="term" value="P:brassinosteroid homeostasis"/>
    <property type="evidence" value="ECO:0007669"/>
    <property type="project" value="TreeGrafter"/>
</dbReference>
<proteinExistence type="predicted"/>
<dbReference type="InterPro" id="IPR036396">
    <property type="entry name" value="Cyt_P450_sf"/>
</dbReference>
<keyword evidence="4" id="KW-1185">Reference proteome</keyword>
<name>A0AAV9DRB3_ACOCL</name>
<keyword evidence="2" id="KW-0408">Iron</keyword>
<dbReference type="GO" id="GO:0005506">
    <property type="term" value="F:iron ion binding"/>
    <property type="evidence" value="ECO:0007669"/>
    <property type="project" value="InterPro"/>
</dbReference>
<reference evidence="3" key="2">
    <citation type="submission" date="2023-06" db="EMBL/GenBank/DDBJ databases">
        <authorList>
            <person name="Ma L."/>
            <person name="Liu K.-W."/>
            <person name="Li Z."/>
            <person name="Hsiao Y.-Y."/>
            <person name="Qi Y."/>
            <person name="Fu T."/>
            <person name="Tang G."/>
            <person name="Zhang D."/>
            <person name="Sun W.-H."/>
            <person name="Liu D.-K."/>
            <person name="Li Y."/>
            <person name="Chen G.-Z."/>
            <person name="Liu X.-D."/>
            <person name="Liao X.-Y."/>
            <person name="Jiang Y.-T."/>
            <person name="Yu X."/>
            <person name="Hao Y."/>
            <person name="Huang J."/>
            <person name="Zhao X.-W."/>
            <person name="Ke S."/>
            <person name="Chen Y.-Y."/>
            <person name="Wu W.-L."/>
            <person name="Hsu J.-L."/>
            <person name="Lin Y.-F."/>
            <person name="Huang M.-D."/>
            <person name="Li C.-Y."/>
            <person name="Huang L."/>
            <person name="Wang Z.-W."/>
            <person name="Zhao X."/>
            <person name="Zhong W.-Y."/>
            <person name="Peng D.-H."/>
            <person name="Ahmad S."/>
            <person name="Lan S."/>
            <person name="Zhang J.-S."/>
            <person name="Tsai W.-C."/>
            <person name="Van De Peer Y."/>
            <person name="Liu Z.-J."/>
        </authorList>
    </citation>
    <scope>NUCLEOTIDE SEQUENCE</scope>
    <source>
        <strain evidence="3">CP</strain>
        <tissue evidence="3">Leaves</tissue>
    </source>
</reference>
<protein>
    <submittedName>
        <fullName evidence="3">Cytochrome P450 87A3</fullName>
    </submittedName>
</protein>
<dbReference type="Pfam" id="PF00067">
    <property type="entry name" value="p450"/>
    <property type="match status" value="1"/>
</dbReference>
<reference evidence="3" key="1">
    <citation type="journal article" date="2023" name="Nat. Commun.">
        <title>Diploid and tetraploid genomes of Acorus and the evolution of monocots.</title>
        <authorList>
            <person name="Ma L."/>
            <person name="Liu K.W."/>
            <person name="Li Z."/>
            <person name="Hsiao Y.Y."/>
            <person name="Qi Y."/>
            <person name="Fu T."/>
            <person name="Tang G.D."/>
            <person name="Zhang D."/>
            <person name="Sun W.H."/>
            <person name="Liu D.K."/>
            <person name="Li Y."/>
            <person name="Chen G.Z."/>
            <person name="Liu X.D."/>
            <person name="Liao X.Y."/>
            <person name="Jiang Y.T."/>
            <person name="Yu X."/>
            <person name="Hao Y."/>
            <person name="Huang J."/>
            <person name="Zhao X.W."/>
            <person name="Ke S."/>
            <person name="Chen Y.Y."/>
            <person name="Wu W.L."/>
            <person name="Hsu J.L."/>
            <person name="Lin Y.F."/>
            <person name="Huang M.D."/>
            <person name="Li C.Y."/>
            <person name="Huang L."/>
            <person name="Wang Z.W."/>
            <person name="Zhao X."/>
            <person name="Zhong W.Y."/>
            <person name="Peng D.H."/>
            <person name="Ahmad S."/>
            <person name="Lan S."/>
            <person name="Zhang J.S."/>
            <person name="Tsai W.C."/>
            <person name="Van de Peer Y."/>
            <person name="Liu Z.J."/>
        </authorList>
    </citation>
    <scope>NUCLEOTIDE SEQUENCE</scope>
    <source>
        <strain evidence="3">CP</strain>
    </source>
</reference>
<evidence type="ECO:0000313" key="3">
    <source>
        <dbReference type="EMBL" id="KAK1303748.1"/>
    </source>
</evidence>
<dbReference type="SUPFAM" id="SSF48264">
    <property type="entry name" value="Cytochrome P450"/>
    <property type="match status" value="1"/>
</dbReference>
<dbReference type="PANTHER" id="PTHR24286:SF11">
    <property type="entry name" value="CYTOCHROME P450, FAMILY 87, SUBFAMILY A, POLYPEPTIDE 2"/>
    <property type="match status" value="1"/>
</dbReference>
<keyword evidence="1" id="KW-0479">Metal-binding</keyword>
<accession>A0AAV9DRB3</accession>
<dbReference type="GO" id="GO:0016132">
    <property type="term" value="P:brassinosteroid biosynthetic process"/>
    <property type="evidence" value="ECO:0007669"/>
    <property type="project" value="TreeGrafter"/>
</dbReference>
<comment type="caution">
    <text evidence="3">The sequence shown here is derived from an EMBL/GenBank/DDBJ whole genome shotgun (WGS) entry which is preliminary data.</text>
</comment>
<evidence type="ECO:0000313" key="4">
    <source>
        <dbReference type="Proteomes" id="UP001180020"/>
    </source>
</evidence>
<dbReference type="GO" id="GO:0020037">
    <property type="term" value="F:heme binding"/>
    <property type="evidence" value="ECO:0007669"/>
    <property type="project" value="InterPro"/>
</dbReference>
<dbReference type="GO" id="GO:0016705">
    <property type="term" value="F:oxidoreductase activity, acting on paired donors, with incorporation or reduction of molecular oxygen"/>
    <property type="evidence" value="ECO:0007669"/>
    <property type="project" value="InterPro"/>
</dbReference>
<sequence>MFKYLKSLILRLVGPENLKEKLLCDMEEKAWRCLESWSNQPSVDLKEAIATMIFDLTAKKLISYDPNESSENLRLNFVAFMQGLLSFPVNIPGTAYNKCLQGRKKAMKMLKRMLDERRASSPRKNGQSDFFDYVVEELMKEKSLMTEAIALNLIFALLFANFETTSLALTMAIKILTDHPAELQELMKEHEAIVRNRGNPNSGMTWKEYKSMTYTNQVINETVRLANIVPGIFRKALTDIHDTQFRQVGQ</sequence>
<evidence type="ECO:0000256" key="2">
    <source>
        <dbReference type="ARBA" id="ARBA00023004"/>
    </source>
</evidence>
<dbReference type="AlphaFoldDB" id="A0AAV9DRB3"/>
<evidence type="ECO:0000256" key="1">
    <source>
        <dbReference type="ARBA" id="ARBA00022723"/>
    </source>
</evidence>
<dbReference type="GO" id="GO:0004497">
    <property type="term" value="F:monooxygenase activity"/>
    <property type="evidence" value="ECO:0007669"/>
    <property type="project" value="InterPro"/>
</dbReference>